<protein>
    <recommendedName>
        <fullName evidence="5 6">Elongator complex protein 1</fullName>
    </recommendedName>
</protein>
<evidence type="ECO:0000259" key="8">
    <source>
        <dbReference type="Pfam" id="PF23797"/>
    </source>
</evidence>
<dbReference type="STRING" id="105785.A0A2J7R223"/>
<feature type="domain" description="ELP1 TPR" evidence="9">
    <location>
        <begin position="896"/>
        <end position="1058"/>
    </location>
</feature>
<keyword evidence="13" id="KW-1185">Reference proteome</keyword>
<evidence type="ECO:0000256" key="6">
    <source>
        <dbReference type="PIRNR" id="PIRNR017233"/>
    </source>
</evidence>
<dbReference type="SUPFAM" id="SSF50978">
    <property type="entry name" value="WD40 repeat-like"/>
    <property type="match status" value="1"/>
</dbReference>
<dbReference type="InParanoid" id="A0A2J7R223"/>
<comment type="caution">
    <text evidence="12">The sequence shown here is derived from an EMBL/GenBank/DDBJ whole genome shotgun (WGS) entry which is preliminary data.</text>
</comment>
<dbReference type="UniPathway" id="UPA00988"/>
<evidence type="ECO:0000259" key="11">
    <source>
        <dbReference type="Pfam" id="PF23936"/>
    </source>
</evidence>
<dbReference type="PANTHER" id="PTHR12747">
    <property type="entry name" value="ELONGATOR COMPLEX PROTEIN 1"/>
    <property type="match status" value="1"/>
</dbReference>
<dbReference type="Pfam" id="PF04762">
    <property type="entry name" value="Beta-prop_ELP1_1st"/>
    <property type="match status" value="1"/>
</dbReference>
<dbReference type="Pfam" id="PF23925">
    <property type="entry name" value="A-sol_ELP1"/>
    <property type="match status" value="1"/>
</dbReference>
<evidence type="ECO:0000256" key="4">
    <source>
        <dbReference type="ARBA" id="ARBA00022694"/>
    </source>
</evidence>
<feature type="domain" description="ELP1 first N-terminal beta-propeller" evidence="7">
    <location>
        <begin position="9"/>
        <end position="349"/>
    </location>
</feature>
<feature type="domain" description="ELP1 alpha-solenoid" evidence="10">
    <location>
        <begin position="685"/>
        <end position="889"/>
    </location>
</feature>
<dbReference type="SUPFAM" id="SSF69322">
    <property type="entry name" value="Tricorn protease domain 2"/>
    <property type="match status" value="1"/>
</dbReference>
<dbReference type="InterPro" id="IPR056169">
    <property type="entry name" value="HB_ELP1"/>
</dbReference>
<dbReference type="GO" id="GO:0005634">
    <property type="term" value="C:nucleus"/>
    <property type="evidence" value="ECO:0007669"/>
    <property type="project" value="UniProtKB-SubCell"/>
</dbReference>
<feature type="domain" description="ELP1 N-terminal second beta-propeller" evidence="8">
    <location>
        <begin position="390"/>
        <end position="661"/>
    </location>
</feature>
<dbReference type="InterPro" id="IPR056166">
    <property type="entry name" value="TPR_ELP1"/>
</dbReference>
<dbReference type="Gene3D" id="1.25.40.470">
    <property type="match status" value="1"/>
</dbReference>
<dbReference type="FunCoup" id="A0A2J7R223">
    <property type="interactions" value="1684"/>
</dbReference>
<evidence type="ECO:0000259" key="7">
    <source>
        <dbReference type="Pfam" id="PF04762"/>
    </source>
</evidence>
<proteinExistence type="inferred from homology"/>
<dbReference type="Pfam" id="PF23878">
    <property type="entry name" value="TPR_ELP1"/>
    <property type="match status" value="1"/>
</dbReference>
<sequence length="1297" mass="146605">MCRIYSRKMRNLFLYHHLRSDFQTISSIQCFCITGHSEGAYVCSDNVIYKLSAGSEQLETLCSLHEYYDTYIPTVVHISFSSIRECICLAFKNGDVLTIESDSKEIQCVGCVESGLKAIQWSPDQEIIVMVTGQDTVIVMTGTFDPVTEVDLNQNNFGEKQFITVGWGKKETQFHGSEGKAAARAVPKPFKQIPILDDGQPRISWRGDGSLFAVSTVNPESNSRQIRIFSRDAVLQYTSEPTSGLEEALSWQPSGSLIASSQRLPNKHVIAFFEKNGLRHGEFLLPFAPDECKIRLLSWNSESTILAVWCEYTTGKMCLQFWTVSNYHWYLKQCLSFSPERKLLGMEWDMLHGNRLHIMCEGLCYMCYDLCWITNCSIGNTENDGAFVAVVDGAKILLTAFRRGVIPPPLCGQTLQVALPINSVIFAPCKKVNNSCATDKQDDSNFNSNDLCTILCDGSVVVFTESSSTKCHILLNACNLNDENAADLHHWLWIKEDTFLCCRTHGRVSYLVEISLDLHAGKMSIRKEIPAGGIVCSIVSAPDSSGAVVQLADGTLLIYSLDQNEMVKYLTPLPEACETLQVSHIDGKDISLGLSRRNRLYVDGQEVANNVTSFVVHSEFILLTTLKHVLLCARLNDKGLQSLIRGQCGPGRRIERGARLVTSVAGGTCVVLQMPRGNLECIQPRPLTLHVATVHLDAGQYGPAFQLLRKQRINLNLLCDHQPMEFLAKIEHVINELRDPAWLSLFLSELQEDSVAHSMYKEYYAHLDQLPATLNNKVQAVCDAMRDAMLCRENADQYLLPILTSCVQKQTDKDLEDALIRVKTVKEAERKNANLMVSADDAMKYLLYLVDVNRLYDVALGLYDFDLVMQVAAKSNKDPKEYLPFLNKLRRMDPNYSYFVIDKHLKRFESALNHIALCQGDEYFEECLNLVKTHKLYSKALDIFPKGSPKYLDIATIYGDYLMDKKLYHEAGVMYTRAQEYQKALAAYQVAGDWRETLLTANQLQYKENKLHELCQELASSLKDRRQFSEASKILCDYLGDVEESIAVLAQGRLWNEAVWSSYHHKRADMIETHVKPGIMEHLEQLTSQFMSAQKEFITYKSRLNVVRTNKEQRQIEEKDGDPLEEYDIYSDTSSVMASTLHGSHIGSQVSMRSSRSSKNRRKLQRKMLSLKEGSVYEELALIRALHQLITATNNATEEVESLCRVLLKFDKDKEATSLQKLLSDLMQDMDNAKNEIWTTDLLQQPQMSYGSDATVNSIINQHQSALNPGLALLEPHFRFPPQNKSISWKISILNTA</sequence>
<dbReference type="EMBL" id="NEVH01008200">
    <property type="protein sequence ID" value="PNF34886.1"/>
    <property type="molecule type" value="Genomic_DNA"/>
</dbReference>
<dbReference type="OrthoDB" id="40048at2759"/>
<dbReference type="InterPro" id="IPR015943">
    <property type="entry name" value="WD40/YVTN_repeat-like_dom_sf"/>
</dbReference>
<evidence type="ECO:0000256" key="1">
    <source>
        <dbReference type="ARBA" id="ARBA00005043"/>
    </source>
</evidence>
<dbReference type="PIRSF" id="PIRSF017233">
    <property type="entry name" value="IKAP"/>
    <property type="match status" value="1"/>
</dbReference>
<accession>A0A2J7R223</accession>
<keyword evidence="6" id="KW-0539">Nucleus</keyword>
<dbReference type="InterPro" id="IPR006849">
    <property type="entry name" value="Elp1"/>
</dbReference>
<comment type="similarity">
    <text evidence="2 6">Belongs to the ELP1/IKA1 family.</text>
</comment>
<name>A0A2J7R223_9NEOP</name>
<dbReference type="InterPro" id="IPR036322">
    <property type="entry name" value="WD40_repeat_dom_sf"/>
</dbReference>
<dbReference type="Pfam" id="PF23797">
    <property type="entry name" value="Beta-prop_ELP1_2nd"/>
    <property type="match status" value="1"/>
</dbReference>
<dbReference type="GO" id="GO:0002926">
    <property type="term" value="P:tRNA wobble base 5-methoxycarbonylmethyl-2-thiouridinylation"/>
    <property type="evidence" value="ECO:0007669"/>
    <property type="project" value="TreeGrafter"/>
</dbReference>
<dbReference type="Pfam" id="PF23936">
    <property type="entry name" value="HB_ELP1"/>
    <property type="match status" value="1"/>
</dbReference>
<dbReference type="PANTHER" id="PTHR12747:SF0">
    <property type="entry name" value="ELONGATOR COMPLEX PROTEIN 1"/>
    <property type="match status" value="1"/>
</dbReference>
<dbReference type="InterPro" id="IPR056165">
    <property type="entry name" value="Beta-prop_ELP1_2nd"/>
</dbReference>
<organism evidence="12 13">
    <name type="scientific">Cryptotermes secundus</name>
    <dbReference type="NCBI Taxonomy" id="105785"/>
    <lineage>
        <taxon>Eukaryota</taxon>
        <taxon>Metazoa</taxon>
        <taxon>Ecdysozoa</taxon>
        <taxon>Arthropoda</taxon>
        <taxon>Hexapoda</taxon>
        <taxon>Insecta</taxon>
        <taxon>Pterygota</taxon>
        <taxon>Neoptera</taxon>
        <taxon>Polyneoptera</taxon>
        <taxon>Dictyoptera</taxon>
        <taxon>Blattodea</taxon>
        <taxon>Blattoidea</taxon>
        <taxon>Termitoidae</taxon>
        <taxon>Kalotermitidae</taxon>
        <taxon>Cryptotermitinae</taxon>
        <taxon>Cryptotermes</taxon>
    </lineage>
</organism>
<comment type="function">
    <text evidence="6">Component of the elongator complex which is required for multiple tRNA modifications, including mcm5U (5-methoxycarbonylmethyl uridine), mcm5s2U (5-methoxycarbonylmethyl-2-thiouridine), and ncm5U (5-carbamoylmethyl uridine). The elongator complex catalyzes formation of carboxymethyluridine in the wobble base at position 34 in tRNAs.</text>
</comment>
<dbReference type="Gene3D" id="2.130.10.10">
    <property type="entry name" value="YVTN repeat-like/Quinoprotein amine dehydrogenase"/>
    <property type="match status" value="1"/>
</dbReference>
<comment type="pathway">
    <text evidence="1">tRNA modification; 5-methoxycarbonylmethyl-2-thiouridine-tRNA biosynthesis.</text>
</comment>
<evidence type="ECO:0000313" key="12">
    <source>
        <dbReference type="EMBL" id="PNF34888.1"/>
    </source>
</evidence>
<dbReference type="InterPro" id="IPR056167">
    <property type="entry name" value="A-sol_ELP1"/>
</dbReference>
<dbReference type="EMBL" id="NEVH01008200">
    <property type="protein sequence ID" value="PNF34888.1"/>
    <property type="molecule type" value="Genomic_DNA"/>
</dbReference>
<dbReference type="InterPro" id="IPR056164">
    <property type="entry name" value="Beta-prop_ELP1_1st"/>
</dbReference>
<evidence type="ECO:0000313" key="13">
    <source>
        <dbReference type="Proteomes" id="UP000235965"/>
    </source>
</evidence>
<dbReference type="Proteomes" id="UP000235965">
    <property type="component" value="Unassembled WGS sequence"/>
</dbReference>
<gene>
    <name evidence="12" type="ORF">B7P43_G01410</name>
</gene>
<feature type="domain" description="ELP1 three-helical bundle" evidence="11">
    <location>
        <begin position="1069"/>
        <end position="1237"/>
    </location>
</feature>
<evidence type="ECO:0000256" key="3">
    <source>
        <dbReference type="ARBA" id="ARBA00022490"/>
    </source>
</evidence>
<dbReference type="GO" id="GO:0033588">
    <property type="term" value="C:elongator holoenzyme complex"/>
    <property type="evidence" value="ECO:0007669"/>
    <property type="project" value="InterPro"/>
</dbReference>
<evidence type="ECO:0000256" key="5">
    <source>
        <dbReference type="ARBA" id="ARBA00029535"/>
    </source>
</evidence>
<evidence type="ECO:0000259" key="9">
    <source>
        <dbReference type="Pfam" id="PF23878"/>
    </source>
</evidence>
<keyword evidence="3 6" id="KW-0963">Cytoplasm</keyword>
<evidence type="ECO:0000256" key="2">
    <source>
        <dbReference type="ARBA" id="ARBA00006086"/>
    </source>
</evidence>
<comment type="subcellular location">
    <subcellularLocation>
        <location evidence="6">Cytoplasm</location>
    </subcellularLocation>
    <subcellularLocation>
        <location evidence="6">Nucleus</location>
    </subcellularLocation>
</comment>
<dbReference type="GO" id="GO:0005829">
    <property type="term" value="C:cytosol"/>
    <property type="evidence" value="ECO:0007669"/>
    <property type="project" value="TreeGrafter"/>
</dbReference>
<evidence type="ECO:0000259" key="10">
    <source>
        <dbReference type="Pfam" id="PF23925"/>
    </source>
</evidence>
<reference evidence="12 13" key="1">
    <citation type="submission" date="2017-12" db="EMBL/GenBank/DDBJ databases">
        <title>Hemimetabolous genomes reveal molecular basis of termite eusociality.</title>
        <authorList>
            <person name="Harrison M.C."/>
            <person name="Jongepier E."/>
            <person name="Robertson H.M."/>
            <person name="Arning N."/>
            <person name="Bitard-Feildel T."/>
            <person name="Chao H."/>
            <person name="Childers C.P."/>
            <person name="Dinh H."/>
            <person name="Doddapaneni H."/>
            <person name="Dugan S."/>
            <person name="Gowin J."/>
            <person name="Greiner C."/>
            <person name="Han Y."/>
            <person name="Hu H."/>
            <person name="Hughes D.S.T."/>
            <person name="Huylmans A.-K."/>
            <person name="Kemena C."/>
            <person name="Kremer L.P.M."/>
            <person name="Lee S.L."/>
            <person name="Lopez-Ezquerra A."/>
            <person name="Mallet L."/>
            <person name="Monroy-Kuhn J.M."/>
            <person name="Moser A."/>
            <person name="Murali S.C."/>
            <person name="Muzny D.M."/>
            <person name="Otani S."/>
            <person name="Piulachs M.-D."/>
            <person name="Poelchau M."/>
            <person name="Qu J."/>
            <person name="Schaub F."/>
            <person name="Wada-Katsumata A."/>
            <person name="Worley K.C."/>
            <person name="Xie Q."/>
            <person name="Ylla G."/>
            <person name="Poulsen M."/>
            <person name="Gibbs R.A."/>
            <person name="Schal C."/>
            <person name="Richards S."/>
            <person name="Belles X."/>
            <person name="Korb J."/>
            <person name="Bornberg-Bauer E."/>
        </authorList>
    </citation>
    <scope>NUCLEOTIDE SEQUENCE [LARGE SCALE GENOMIC DNA]</scope>
    <source>
        <tissue evidence="12">Whole body</tissue>
    </source>
</reference>
<keyword evidence="4" id="KW-0819">tRNA processing</keyword>
<dbReference type="GO" id="GO:0000049">
    <property type="term" value="F:tRNA binding"/>
    <property type="evidence" value="ECO:0007669"/>
    <property type="project" value="TreeGrafter"/>
</dbReference>